<dbReference type="Proteomes" id="UP000789920">
    <property type="component" value="Unassembled WGS sequence"/>
</dbReference>
<keyword evidence="2" id="KW-1185">Reference proteome</keyword>
<organism evidence="1 2">
    <name type="scientific">Racocetra persica</name>
    <dbReference type="NCBI Taxonomy" id="160502"/>
    <lineage>
        <taxon>Eukaryota</taxon>
        <taxon>Fungi</taxon>
        <taxon>Fungi incertae sedis</taxon>
        <taxon>Mucoromycota</taxon>
        <taxon>Glomeromycotina</taxon>
        <taxon>Glomeromycetes</taxon>
        <taxon>Diversisporales</taxon>
        <taxon>Gigasporaceae</taxon>
        <taxon>Racocetra</taxon>
    </lineage>
</organism>
<proteinExistence type="predicted"/>
<comment type="caution">
    <text evidence="1">The sequence shown here is derived from an EMBL/GenBank/DDBJ whole genome shotgun (WGS) entry which is preliminary data.</text>
</comment>
<protein>
    <submittedName>
        <fullName evidence="1">33907_t:CDS:1</fullName>
    </submittedName>
</protein>
<evidence type="ECO:0000313" key="2">
    <source>
        <dbReference type="Proteomes" id="UP000789920"/>
    </source>
</evidence>
<dbReference type="EMBL" id="CAJVQC010001603">
    <property type="protein sequence ID" value="CAG8497264.1"/>
    <property type="molecule type" value="Genomic_DNA"/>
</dbReference>
<evidence type="ECO:0000313" key="1">
    <source>
        <dbReference type="EMBL" id="CAG8497264.1"/>
    </source>
</evidence>
<reference evidence="1" key="1">
    <citation type="submission" date="2021-06" db="EMBL/GenBank/DDBJ databases">
        <authorList>
            <person name="Kallberg Y."/>
            <person name="Tangrot J."/>
            <person name="Rosling A."/>
        </authorList>
    </citation>
    <scope>NUCLEOTIDE SEQUENCE</scope>
    <source>
        <strain evidence="1">MA461A</strain>
    </source>
</reference>
<sequence>MDTQHHKRKCQALKPEEEILKKTTNAKQRQLLRQLKKMQLSPTYREVLSYSEIIPIELDIRIMDIICQVCRAFYFAEISNEEDQCTQLEKKLPLNVEIIFDHNQRSAQKRYNSPQANKVAAIVIGSNNDQFFPHHLVVHPCASNPNLQIIPVINANCDPMSYPLIFLAEDKGWHSGILNKHGKNV</sequence>
<gene>
    <name evidence="1" type="ORF">RPERSI_LOCUS1658</name>
</gene>
<accession>A0ACA9KX60</accession>
<name>A0ACA9KX60_9GLOM</name>